<evidence type="ECO:0000313" key="2">
    <source>
        <dbReference type="Proteomes" id="UP000814158"/>
    </source>
</evidence>
<organism evidence="1 2">
    <name type="scientific">Pseudomonas salomonii</name>
    <dbReference type="NCBI Taxonomy" id="191391"/>
    <lineage>
        <taxon>Bacteria</taxon>
        <taxon>Pseudomonadati</taxon>
        <taxon>Pseudomonadota</taxon>
        <taxon>Gammaproteobacteria</taxon>
        <taxon>Pseudomonadales</taxon>
        <taxon>Pseudomonadaceae</taxon>
        <taxon>Pseudomonas</taxon>
    </lineage>
</organism>
<proteinExistence type="predicted"/>
<dbReference type="Proteomes" id="UP000814158">
    <property type="component" value="Unassembled WGS sequence"/>
</dbReference>
<dbReference type="RefSeq" id="WP_236371980.1">
    <property type="nucleotide sequence ID" value="NZ_WKAT01000030.1"/>
</dbReference>
<comment type="caution">
    <text evidence="1">The sequence shown here is derived from an EMBL/GenBank/DDBJ whole genome shotgun (WGS) entry which is preliminary data.</text>
</comment>
<reference evidence="1 2" key="1">
    <citation type="submission" date="2019-11" db="EMBL/GenBank/DDBJ databases">
        <title>Epiphytic Pseudomonas syringae from cherry orchards.</title>
        <authorList>
            <person name="Hulin M.T."/>
        </authorList>
    </citation>
    <scope>NUCLEOTIDE SEQUENCE [LARGE SCALE GENOMIC DNA]</scope>
    <source>
        <strain evidence="1 2">PA-3-2A</strain>
    </source>
</reference>
<accession>A0ABS9GKC8</accession>
<protein>
    <submittedName>
        <fullName evidence="1">Uncharacterized protein</fullName>
    </submittedName>
</protein>
<evidence type="ECO:0000313" key="1">
    <source>
        <dbReference type="EMBL" id="MCF5546178.1"/>
    </source>
</evidence>
<dbReference type="EMBL" id="WKAT01000030">
    <property type="protein sequence ID" value="MCF5546178.1"/>
    <property type="molecule type" value="Genomic_DNA"/>
</dbReference>
<keyword evidence="2" id="KW-1185">Reference proteome</keyword>
<gene>
    <name evidence="1" type="ORF">GIV68_15680</name>
</gene>
<name>A0ABS9GKC8_9PSED</name>
<sequence length="92" mass="10713">MTRIFKLNENIHNAADSVKRVGYAAIEGTKSFAEPYCNRVIEALSVYENIEAVKSYHNVKKQGYLYFVYDTRKLTLDEVRTRIEFVDFRSAP</sequence>